<evidence type="ECO:0000256" key="1">
    <source>
        <dbReference type="ARBA" id="ARBA00007626"/>
    </source>
</evidence>
<feature type="repeat" description="PPR" evidence="3">
    <location>
        <begin position="272"/>
        <end position="306"/>
    </location>
</feature>
<name>A0ABC8QRQ6_9AQUA</name>
<evidence type="ECO:0000313" key="5">
    <source>
        <dbReference type="Proteomes" id="UP001642360"/>
    </source>
</evidence>
<dbReference type="PROSITE" id="PS51375">
    <property type="entry name" value="PPR"/>
    <property type="match status" value="7"/>
</dbReference>
<dbReference type="SUPFAM" id="SSF48452">
    <property type="entry name" value="TPR-like"/>
    <property type="match status" value="1"/>
</dbReference>
<evidence type="ECO:0000256" key="3">
    <source>
        <dbReference type="PROSITE-ProRule" id="PRU00708"/>
    </source>
</evidence>
<accession>A0ABC8QRQ6</accession>
<evidence type="ECO:0008006" key="6">
    <source>
        <dbReference type="Google" id="ProtNLM"/>
    </source>
</evidence>
<proteinExistence type="inferred from homology"/>
<dbReference type="InterPro" id="IPR050872">
    <property type="entry name" value="PPR_P_subfamily"/>
</dbReference>
<keyword evidence="5" id="KW-1185">Reference proteome</keyword>
<reference evidence="4 5" key="1">
    <citation type="submission" date="2024-02" db="EMBL/GenBank/DDBJ databases">
        <authorList>
            <person name="Vignale AGUSTIN F."/>
            <person name="Sosa J E."/>
            <person name="Modenutti C."/>
        </authorList>
    </citation>
    <scope>NUCLEOTIDE SEQUENCE [LARGE SCALE GENOMIC DNA]</scope>
</reference>
<comment type="similarity">
    <text evidence="1">Belongs to the PPR family. P subfamily.</text>
</comment>
<feature type="repeat" description="PPR" evidence="3">
    <location>
        <begin position="383"/>
        <end position="417"/>
    </location>
</feature>
<dbReference type="Proteomes" id="UP001642360">
    <property type="component" value="Unassembled WGS sequence"/>
</dbReference>
<keyword evidence="2" id="KW-0677">Repeat</keyword>
<dbReference type="InterPro" id="IPR011990">
    <property type="entry name" value="TPR-like_helical_dom_sf"/>
</dbReference>
<evidence type="ECO:0000313" key="4">
    <source>
        <dbReference type="EMBL" id="CAK9135082.1"/>
    </source>
</evidence>
<dbReference type="EMBL" id="CAUOFW020000692">
    <property type="protein sequence ID" value="CAK9135082.1"/>
    <property type="molecule type" value="Genomic_DNA"/>
</dbReference>
<evidence type="ECO:0000256" key="2">
    <source>
        <dbReference type="ARBA" id="ARBA00022737"/>
    </source>
</evidence>
<dbReference type="PANTHER" id="PTHR46128">
    <property type="entry name" value="MITOCHONDRIAL GROUP I INTRON SPLICING FACTOR CCM1"/>
    <property type="match status" value="1"/>
</dbReference>
<feature type="repeat" description="PPR" evidence="3">
    <location>
        <begin position="237"/>
        <end position="271"/>
    </location>
</feature>
<dbReference type="Gene3D" id="1.25.40.10">
    <property type="entry name" value="Tetratricopeptide repeat domain"/>
    <property type="match status" value="4"/>
</dbReference>
<dbReference type="Pfam" id="PF01535">
    <property type="entry name" value="PPR"/>
    <property type="match status" value="1"/>
</dbReference>
<organism evidence="4 5">
    <name type="scientific">Ilex paraguariensis</name>
    <name type="common">yerba mate</name>
    <dbReference type="NCBI Taxonomy" id="185542"/>
    <lineage>
        <taxon>Eukaryota</taxon>
        <taxon>Viridiplantae</taxon>
        <taxon>Streptophyta</taxon>
        <taxon>Embryophyta</taxon>
        <taxon>Tracheophyta</taxon>
        <taxon>Spermatophyta</taxon>
        <taxon>Magnoliopsida</taxon>
        <taxon>eudicotyledons</taxon>
        <taxon>Gunneridae</taxon>
        <taxon>Pentapetalae</taxon>
        <taxon>asterids</taxon>
        <taxon>campanulids</taxon>
        <taxon>Aquifoliales</taxon>
        <taxon>Aquifoliaceae</taxon>
        <taxon>Ilex</taxon>
    </lineage>
</organism>
<feature type="repeat" description="PPR" evidence="3">
    <location>
        <begin position="459"/>
        <end position="493"/>
    </location>
</feature>
<dbReference type="PANTHER" id="PTHR46128:SF55">
    <property type="entry name" value="PENTACOTRIPEPTIDE-REPEAT REGION OF PRORP DOMAIN-CONTAINING PROTEIN"/>
    <property type="match status" value="1"/>
</dbReference>
<protein>
    <recommendedName>
        <fullName evidence="6">Pentatricopeptide repeat-containing protein</fullName>
    </recommendedName>
</protein>
<feature type="repeat" description="PPR" evidence="3">
    <location>
        <begin position="166"/>
        <end position="200"/>
    </location>
</feature>
<feature type="repeat" description="PPR" evidence="3">
    <location>
        <begin position="348"/>
        <end position="382"/>
    </location>
</feature>
<comment type="caution">
    <text evidence="4">The sequence shown here is derived from an EMBL/GenBank/DDBJ whole genome shotgun (WGS) entry which is preliminary data.</text>
</comment>
<sequence length="571" mass="65024">MAATPSSHRRRISLFRSLFLESIRKCPFPYLSPLRYYSSEPPNHNIATVDDDDHLSVKPKSSTKTKRAKTMARLINNKPWSSDLESSLTSLSPTLSKTTVLQTLRLIRTSSNALHFFDWTQQNGFTHDDQSFFLVLEILGRTRNLNAARNFLFSIPRRSNNSIGLVDKYFNSLIRSYARAGLFQESMKVFSKMRETGISPSVVTFNSLFLILLKRGRTGMVYNLYDEMLSTYGVAPDTFTFNILIRGFSMNSKVDEGFRFFKEMKRFKCDPDVVTYNTLVDGLCRAGKVKIAHNVIKGMLKKDLNLKPNVVSYTTLIRGIVAFVKHKKLDKIKEIFEGTGGDGVFVPDTCTFNTLMNAHCNAQNLDEALKVFEKMTELRVRPDSATYSVLIRNLCQKGDFERAEQLFDELAEKEILLLDVGCKPLVAAYNPMFEYLCRNGRTKKAETVFRQLMKRGTQDPPAYKTLIMGHCREGNCKAAHDLLVFMLRRDFVPDVETYESLIDSLLQKGEPNLAHDTLERMLKSSHIPKTSTFHSILAELVKKGSARESASLVALMLERKIRQNIDLSQTL</sequence>
<gene>
    <name evidence="4" type="ORF">ILEXP_LOCUS2017</name>
</gene>
<feature type="repeat" description="PPR" evidence="3">
    <location>
        <begin position="494"/>
        <end position="528"/>
    </location>
</feature>
<dbReference type="InterPro" id="IPR002885">
    <property type="entry name" value="PPR_rpt"/>
</dbReference>
<dbReference type="Pfam" id="PF13041">
    <property type="entry name" value="PPR_2"/>
    <property type="match status" value="4"/>
</dbReference>
<dbReference type="AlphaFoldDB" id="A0ABC8QRQ6"/>
<dbReference type="NCBIfam" id="TIGR00756">
    <property type="entry name" value="PPR"/>
    <property type="match status" value="8"/>
</dbReference>